<dbReference type="Pfam" id="PF13516">
    <property type="entry name" value="LRR_6"/>
    <property type="match status" value="1"/>
</dbReference>
<protein>
    <submittedName>
        <fullName evidence="5">T-complex-associated testis-expressed protein 1</fullName>
    </submittedName>
</protein>
<dbReference type="PANTHER" id="PTHR24113">
    <property type="entry name" value="RAN GTPASE-ACTIVATING PROTEIN 1"/>
    <property type="match status" value="1"/>
</dbReference>
<dbReference type="GO" id="GO:0005634">
    <property type="term" value="C:nucleus"/>
    <property type="evidence" value="ECO:0007669"/>
    <property type="project" value="TreeGrafter"/>
</dbReference>
<evidence type="ECO:0000313" key="6">
    <source>
        <dbReference type="Proteomes" id="UP000053240"/>
    </source>
</evidence>
<gene>
    <name evidence="5" type="ORF">RR48_06182</name>
</gene>
<feature type="coiled-coil region" evidence="4">
    <location>
        <begin position="439"/>
        <end position="496"/>
    </location>
</feature>
<dbReference type="SMART" id="SM00368">
    <property type="entry name" value="LRR_RI"/>
    <property type="match status" value="4"/>
</dbReference>
<dbReference type="GO" id="GO:0006913">
    <property type="term" value="P:nucleocytoplasmic transport"/>
    <property type="evidence" value="ECO:0007669"/>
    <property type="project" value="TreeGrafter"/>
</dbReference>
<reference evidence="5 6" key="1">
    <citation type="journal article" date="2015" name="Nat. Commun.">
        <title>Outbred genome sequencing and CRISPR/Cas9 gene editing in butterflies.</title>
        <authorList>
            <person name="Li X."/>
            <person name="Fan D."/>
            <person name="Zhang W."/>
            <person name="Liu G."/>
            <person name="Zhang L."/>
            <person name="Zhao L."/>
            <person name="Fang X."/>
            <person name="Chen L."/>
            <person name="Dong Y."/>
            <person name="Chen Y."/>
            <person name="Ding Y."/>
            <person name="Zhao R."/>
            <person name="Feng M."/>
            <person name="Zhu Y."/>
            <person name="Feng Y."/>
            <person name="Jiang X."/>
            <person name="Zhu D."/>
            <person name="Xiang H."/>
            <person name="Feng X."/>
            <person name="Li S."/>
            <person name="Wang J."/>
            <person name="Zhang G."/>
            <person name="Kronforst M.R."/>
            <person name="Wang W."/>
        </authorList>
    </citation>
    <scope>NUCLEOTIDE SEQUENCE [LARGE SCALE GENOMIC DNA]</scope>
    <source>
        <strain evidence="5">Ya'a_city_454_Pm</strain>
        <tissue evidence="5">Whole body</tissue>
    </source>
</reference>
<keyword evidence="2" id="KW-0433">Leucine-rich repeat</keyword>
<dbReference type="SUPFAM" id="SSF52047">
    <property type="entry name" value="RNI-like"/>
    <property type="match status" value="1"/>
</dbReference>
<proteinExistence type="predicted"/>
<evidence type="ECO:0000256" key="2">
    <source>
        <dbReference type="ARBA" id="ARBA00022614"/>
    </source>
</evidence>
<dbReference type="PANTHER" id="PTHR24113:SF12">
    <property type="entry name" value="RAN GTPASE-ACTIVATING PROTEIN 1"/>
    <property type="match status" value="1"/>
</dbReference>
<dbReference type="Gene3D" id="3.80.10.10">
    <property type="entry name" value="Ribonuclease Inhibitor"/>
    <property type="match status" value="1"/>
</dbReference>
<organism evidence="5 6">
    <name type="scientific">Papilio machaon</name>
    <name type="common">Old World swallowtail butterfly</name>
    <dbReference type="NCBI Taxonomy" id="76193"/>
    <lineage>
        <taxon>Eukaryota</taxon>
        <taxon>Metazoa</taxon>
        <taxon>Ecdysozoa</taxon>
        <taxon>Arthropoda</taxon>
        <taxon>Hexapoda</taxon>
        <taxon>Insecta</taxon>
        <taxon>Pterygota</taxon>
        <taxon>Neoptera</taxon>
        <taxon>Endopterygota</taxon>
        <taxon>Lepidoptera</taxon>
        <taxon>Glossata</taxon>
        <taxon>Ditrysia</taxon>
        <taxon>Papilionoidea</taxon>
        <taxon>Papilionidae</taxon>
        <taxon>Papilioninae</taxon>
        <taxon>Papilio</taxon>
    </lineage>
</organism>
<sequence length="531" mass="61365">MKIPYVVSTNSRNAYRTAEFMQQSNGEVQRRIIAENFEWDDGYTPPPLSFVAAIALSKIFHRINPLNRILRKDRDILMDLFPADIPLKYSVRFIEDEQYWKRSFNIKFPTRLELGVSFWKGKYLSTCLQEYLENAKPDLFLEDEAVELASLVSPYIYQLGLNQLQIIRQPKPPVPDPNTVEDNCEFSVPKLYDHIPLEPVLRKLYNLQEISLVFGLNNLGDEYMPRYFEFSIRDCESLCRGLEHLNHIKTIRINRSNLDCSKVKVILQNLVKKETIEELDFNHCKIGDYGMKALGGFIYVHKNIRRIRIANNRFKEIGVAGIAYALQMNPEAPIELIGKYLHRIYIYFSLNPMSLQCATTFAAAFVRCKEKPKTLIVNSCGFRGASAEKMAGLLCLNRGLTRLDMAANNLSGEAEATLLSALEQNKKILRIDLRRTHISEETQAKVDELLERNRNLVGQESEASEEIPPLYLKAKVDELLERNRNLIGQESEASEEIPPLYLNEPEYMIWEYNPNNPDYIPGRYPERVPEI</sequence>
<accession>A0A194QTQ6</accession>
<keyword evidence="3" id="KW-0677">Repeat</keyword>
<keyword evidence="4" id="KW-0175">Coiled coil</keyword>
<dbReference type="Proteomes" id="UP000053240">
    <property type="component" value="Unassembled WGS sequence"/>
</dbReference>
<dbReference type="InterPro" id="IPR027038">
    <property type="entry name" value="RanGap"/>
</dbReference>
<name>A0A194QTQ6_PAPMA</name>
<evidence type="ECO:0000256" key="3">
    <source>
        <dbReference type="ARBA" id="ARBA00022737"/>
    </source>
</evidence>
<dbReference type="EMBL" id="KQ461150">
    <property type="protein sequence ID" value="KPJ08694.1"/>
    <property type="molecule type" value="Genomic_DNA"/>
</dbReference>
<dbReference type="InParanoid" id="A0A194QTQ6"/>
<dbReference type="GO" id="GO:0005096">
    <property type="term" value="F:GTPase activator activity"/>
    <property type="evidence" value="ECO:0007669"/>
    <property type="project" value="UniProtKB-KW"/>
</dbReference>
<dbReference type="AlphaFoldDB" id="A0A194QTQ6"/>
<dbReference type="GO" id="GO:0031267">
    <property type="term" value="F:small GTPase binding"/>
    <property type="evidence" value="ECO:0007669"/>
    <property type="project" value="TreeGrafter"/>
</dbReference>
<keyword evidence="1" id="KW-0343">GTPase activation</keyword>
<evidence type="ECO:0000256" key="1">
    <source>
        <dbReference type="ARBA" id="ARBA00022468"/>
    </source>
</evidence>
<dbReference type="InterPro" id="IPR032675">
    <property type="entry name" value="LRR_dom_sf"/>
</dbReference>
<evidence type="ECO:0000256" key="4">
    <source>
        <dbReference type="SAM" id="Coils"/>
    </source>
</evidence>
<keyword evidence="6" id="KW-1185">Reference proteome</keyword>
<dbReference type="GO" id="GO:0005829">
    <property type="term" value="C:cytosol"/>
    <property type="evidence" value="ECO:0007669"/>
    <property type="project" value="TreeGrafter"/>
</dbReference>
<dbReference type="GO" id="GO:0048471">
    <property type="term" value="C:perinuclear region of cytoplasm"/>
    <property type="evidence" value="ECO:0007669"/>
    <property type="project" value="TreeGrafter"/>
</dbReference>
<evidence type="ECO:0000313" key="5">
    <source>
        <dbReference type="EMBL" id="KPJ08694.1"/>
    </source>
</evidence>
<dbReference type="InterPro" id="IPR001611">
    <property type="entry name" value="Leu-rich_rpt"/>
</dbReference>
<dbReference type="STRING" id="76193.A0A194QTQ6"/>